<keyword evidence="3" id="KW-1185">Reference proteome</keyword>
<evidence type="ECO:0000313" key="3">
    <source>
        <dbReference type="Proteomes" id="UP000803884"/>
    </source>
</evidence>
<accession>A0AB34KQY7</accession>
<dbReference type="RefSeq" id="XP_069228784.1">
    <property type="nucleotide sequence ID" value="XM_069374682.1"/>
</dbReference>
<protein>
    <recommendedName>
        <fullName evidence="4">AA1-like domain-containing protein</fullName>
    </recommendedName>
</protein>
<evidence type="ECO:0008006" key="4">
    <source>
        <dbReference type="Google" id="ProtNLM"/>
    </source>
</evidence>
<feature type="signal peptide" evidence="1">
    <location>
        <begin position="1"/>
        <end position="18"/>
    </location>
</feature>
<comment type="caution">
    <text evidence="2">The sequence shown here is derived from an EMBL/GenBank/DDBJ whole genome shotgun (WGS) entry which is preliminary data.</text>
</comment>
<keyword evidence="1" id="KW-0732">Signal</keyword>
<dbReference type="Proteomes" id="UP000803884">
    <property type="component" value="Unassembled WGS sequence"/>
</dbReference>
<dbReference type="GeneID" id="96007520"/>
<dbReference type="AlphaFoldDB" id="A0AB34KQY7"/>
<name>A0AB34KQY7_9PEZI</name>
<proteinExistence type="predicted"/>
<sequence>MFRSTLAIAATLATATNALYFQLEPFRATDIRIPSESHSVSFTVSAPENVYEQGGSQPANCTIQWTEDAPTCFQPCGDNTGYYARITPDSYAFAGDFSIDIWQSYVYEIGNHNNATLTLSEGNNNFSCSRGGQSTICELRSDSLKVDEEQHFGGADPSDVCSA</sequence>
<evidence type="ECO:0000256" key="1">
    <source>
        <dbReference type="SAM" id="SignalP"/>
    </source>
</evidence>
<organism evidence="2 3">
    <name type="scientific">Cladosporium halotolerans</name>
    <dbReference type="NCBI Taxonomy" id="1052096"/>
    <lineage>
        <taxon>Eukaryota</taxon>
        <taxon>Fungi</taxon>
        <taxon>Dikarya</taxon>
        <taxon>Ascomycota</taxon>
        <taxon>Pezizomycotina</taxon>
        <taxon>Dothideomycetes</taxon>
        <taxon>Dothideomycetidae</taxon>
        <taxon>Cladosporiales</taxon>
        <taxon>Cladosporiaceae</taxon>
        <taxon>Cladosporium</taxon>
    </lineage>
</organism>
<reference evidence="2 3" key="1">
    <citation type="journal article" date="2020" name="Microbiol. Resour. Announc.">
        <title>Draft Genome Sequence of a Cladosporium Species Isolated from the Mesophotic Ascidian Didemnum maculosum.</title>
        <authorList>
            <person name="Gioti A."/>
            <person name="Siaperas R."/>
            <person name="Nikolaivits E."/>
            <person name="Le Goff G."/>
            <person name="Ouazzani J."/>
            <person name="Kotoulas G."/>
            <person name="Topakas E."/>
        </authorList>
    </citation>
    <scope>NUCLEOTIDE SEQUENCE [LARGE SCALE GENOMIC DNA]</scope>
    <source>
        <strain evidence="2 3">TM138-S3</strain>
    </source>
</reference>
<dbReference type="EMBL" id="JAAQHG020000018">
    <property type="protein sequence ID" value="KAL1585678.1"/>
    <property type="molecule type" value="Genomic_DNA"/>
</dbReference>
<feature type="chain" id="PRO_5044222789" description="AA1-like domain-containing protein" evidence="1">
    <location>
        <begin position="19"/>
        <end position="163"/>
    </location>
</feature>
<evidence type="ECO:0000313" key="2">
    <source>
        <dbReference type="EMBL" id="KAL1585678.1"/>
    </source>
</evidence>
<gene>
    <name evidence="2" type="ORF">WHR41_06077</name>
</gene>